<dbReference type="GO" id="GO:0007030">
    <property type="term" value="P:Golgi organization"/>
    <property type="evidence" value="ECO:0007669"/>
    <property type="project" value="TreeGrafter"/>
</dbReference>
<feature type="domain" description="PDZ GRASP-type" evidence="6">
    <location>
        <begin position="19"/>
        <end position="111"/>
    </location>
</feature>
<feature type="binding site" evidence="5">
    <location>
        <position position="22"/>
    </location>
    <ligand>
        <name>Zn(2+)</name>
        <dbReference type="ChEBI" id="CHEBI:29105"/>
    </ligand>
</feature>
<evidence type="ECO:0000256" key="3">
    <source>
        <dbReference type="ARBA" id="ARBA00023034"/>
    </source>
</evidence>
<sequence length="212" mass="23225">MGNSQSQGGPDASIDPLRKGFHVLKVRDHSPAFHAGLLSYFHFIVAVNGQSLDHDASLFPATIKASIDQPVLLTVYSARSNDYSELSITPQWWTDNQQDGLIGCSIRYCDYQGALAHVWHVVEVLPNSPAQQAGLVVDSDYIVGTPEIVLREQQDLYALIAARGNEGKPLRLFVYSTVQRAVRDVTLCPRKDWGGEGLIGAELGYGALHKIP</sequence>
<dbReference type="PANTHER" id="PTHR12893">
    <property type="entry name" value="GOLGI REASSEMBLY STACKING PROTEIN GRASP"/>
    <property type="match status" value="1"/>
</dbReference>
<dbReference type="Proteomes" id="UP000193411">
    <property type="component" value="Unassembled WGS sequence"/>
</dbReference>
<keyword evidence="2" id="KW-0677">Repeat</keyword>
<keyword evidence="5" id="KW-0862">Zinc</keyword>
<dbReference type="PROSITE" id="PS51865">
    <property type="entry name" value="PDZ_GRASP"/>
    <property type="match status" value="2"/>
</dbReference>
<name>A0A1Y2I5Q5_9FUNG</name>
<dbReference type="SUPFAM" id="SSF50156">
    <property type="entry name" value="PDZ domain-like"/>
    <property type="match status" value="2"/>
</dbReference>
<keyword evidence="4" id="KW-0472">Membrane</keyword>
<organism evidence="7 8">
    <name type="scientific">Catenaria anguillulae PL171</name>
    <dbReference type="NCBI Taxonomy" id="765915"/>
    <lineage>
        <taxon>Eukaryota</taxon>
        <taxon>Fungi</taxon>
        <taxon>Fungi incertae sedis</taxon>
        <taxon>Blastocladiomycota</taxon>
        <taxon>Blastocladiomycetes</taxon>
        <taxon>Blastocladiales</taxon>
        <taxon>Catenariaceae</taxon>
        <taxon>Catenaria</taxon>
    </lineage>
</organism>
<dbReference type="InterPro" id="IPR024958">
    <property type="entry name" value="GRASP_PDZ"/>
</dbReference>
<evidence type="ECO:0000259" key="6">
    <source>
        <dbReference type="PROSITE" id="PS51865"/>
    </source>
</evidence>
<dbReference type="GO" id="GO:0000139">
    <property type="term" value="C:Golgi membrane"/>
    <property type="evidence" value="ECO:0007669"/>
    <property type="project" value="UniProtKB-SubCell"/>
</dbReference>
<protein>
    <submittedName>
        <fullName evidence="7">GRASP55/65 PDZ-like domain-domain-containing protein</fullName>
    </submittedName>
</protein>
<comment type="subcellular location">
    <subcellularLocation>
        <location evidence="1">Golgi apparatus membrane</location>
    </subcellularLocation>
</comment>
<dbReference type="Pfam" id="PF04495">
    <property type="entry name" value="GRASP55_65"/>
    <property type="match status" value="1"/>
</dbReference>
<dbReference type="OrthoDB" id="3318at2759"/>
<evidence type="ECO:0000256" key="4">
    <source>
        <dbReference type="ARBA" id="ARBA00023136"/>
    </source>
</evidence>
<feature type="binding site" evidence="5">
    <location>
        <position position="109"/>
    </location>
    <ligand>
        <name>Zn(2+)</name>
        <dbReference type="ChEBI" id="CHEBI:29105"/>
    </ligand>
</feature>
<feature type="domain" description="PDZ GRASP-type" evidence="6">
    <location>
        <begin position="117"/>
        <end position="208"/>
    </location>
</feature>
<dbReference type="Gene3D" id="2.30.42.10">
    <property type="match status" value="2"/>
</dbReference>
<feature type="non-terminal residue" evidence="7">
    <location>
        <position position="212"/>
    </location>
</feature>
<keyword evidence="5" id="KW-0479">Metal-binding</keyword>
<dbReference type="EMBL" id="MCFL01000001">
    <property type="protein sequence ID" value="ORZ41381.1"/>
    <property type="molecule type" value="Genomic_DNA"/>
</dbReference>
<evidence type="ECO:0000256" key="2">
    <source>
        <dbReference type="ARBA" id="ARBA00022737"/>
    </source>
</evidence>
<dbReference type="InterPro" id="IPR007583">
    <property type="entry name" value="GRASP55_65"/>
</dbReference>
<dbReference type="AlphaFoldDB" id="A0A1Y2I5Q5"/>
<evidence type="ECO:0000256" key="1">
    <source>
        <dbReference type="ARBA" id="ARBA00004394"/>
    </source>
</evidence>
<reference evidence="7 8" key="1">
    <citation type="submission" date="2016-07" db="EMBL/GenBank/DDBJ databases">
        <title>Pervasive Adenine N6-methylation of Active Genes in Fungi.</title>
        <authorList>
            <consortium name="DOE Joint Genome Institute"/>
            <person name="Mondo S.J."/>
            <person name="Dannebaum R.O."/>
            <person name="Kuo R.C."/>
            <person name="Labutti K."/>
            <person name="Haridas S."/>
            <person name="Kuo A."/>
            <person name="Salamov A."/>
            <person name="Ahrendt S.R."/>
            <person name="Lipzen A."/>
            <person name="Sullivan W."/>
            <person name="Andreopoulos W.B."/>
            <person name="Clum A."/>
            <person name="Lindquist E."/>
            <person name="Daum C."/>
            <person name="Ramamoorthy G.K."/>
            <person name="Gryganskyi A."/>
            <person name="Culley D."/>
            <person name="Magnuson J.K."/>
            <person name="James T.Y."/>
            <person name="O'Malley M.A."/>
            <person name="Stajich J.E."/>
            <person name="Spatafora J.W."/>
            <person name="Visel A."/>
            <person name="Grigoriev I.V."/>
        </authorList>
    </citation>
    <scope>NUCLEOTIDE SEQUENCE [LARGE SCALE GENOMIC DNA]</scope>
    <source>
        <strain evidence="7 8">PL171</strain>
    </source>
</reference>
<dbReference type="PANTHER" id="PTHR12893:SF0">
    <property type="entry name" value="GRASP65"/>
    <property type="match status" value="1"/>
</dbReference>
<gene>
    <name evidence="7" type="ORF">BCR44DRAFT_125034</name>
</gene>
<accession>A0A1Y2I5Q5</accession>
<evidence type="ECO:0000256" key="5">
    <source>
        <dbReference type="PIRSR" id="PIRSR607583-1"/>
    </source>
</evidence>
<keyword evidence="8" id="KW-1185">Reference proteome</keyword>
<proteinExistence type="predicted"/>
<comment type="caution">
    <text evidence="7">The sequence shown here is derived from an EMBL/GenBank/DDBJ whole genome shotgun (WGS) entry which is preliminary data.</text>
</comment>
<evidence type="ECO:0000313" key="8">
    <source>
        <dbReference type="Proteomes" id="UP000193411"/>
    </source>
</evidence>
<dbReference type="InterPro" id="IPR036034">
    <property type="entry name" value="PDZ_sf"/>
</dbReference>
<evidence type="ECO:0000313" key="7">
    <source>
        <dbReference type="EMBL" id="ORZ41381.1"/>
    </source>
</evidence>
<dbReference type="GO" id="GO:0046872">
    <property type="term" value="F:metal ion binding"/>
    <property type="evidence" value="ECO:0007669"/>
    <property type="project" value="UniProtKB-KW"/>
</dbReference>
<keyword evidence="3" id="KW-0333">Golgi apparatus</keyword>
<dbReference type="STRING" id="765915.A0A1Y2I5Q5"/>